<evidence type="ECO:0000256" key="2">
    <source>
        <dbReference type="ARBA" id="ARBA00012261"/>
    </source>
</evidence>
<dbReference type="InterPro" id="IPR005793">
    <property type="entry name" value="Formyl_trans_C"/>
</dbReference>
<dbReference type="InterPro" id="IPR037022">
    <property type="entry name" value="Formyl_trans_C_sf"/>
</dbReference>
<dbReference type="PANTHER" id="PTHR11138">
    <property type="entry name" value="METHIONYL-TRNA FORMYLTRANSFERASE"/>
    <property type="match status" value="1"/>
</dbReference>
<dbReference type="InterPro" id="IPR011034">
    <property type="entry name" value="Formyl_transferase-like_C_sf"/>
</dbReference>
<dbReference type="RefSeq" id="WP_175167926.1">
    <property type="nucleotide sequence ID" value="NZ_CADIKW010000010.1"/>
</dbReference>
<sequence>MRIAVIGRHAGLFNSIEKLVSAGHKVECILTAPAPPDYAVGEGEFERQARAMSIPCYIANRITPDIDRLLGQHSCDVAISVNFPTVIGESTIDLFPLGILNAHGGDLPRYRGNACQAWAMINGERHIGLCVHKMVAGELDSGDVLAKDVLPIDVNTVIADVFAWIERRVPELFVDALSALSSDKTFMLYRQTDVGTPLRCFPRVPADARVDWKLSASQVVRHINASGPPYEGAFFDYQGERLRVFRATWVQAEPYLAVPGQIAFRHGSGAVDIACGEDGFCRIAEVVRLDGSVVAPAVLVKSVRHRFE</sequence>
<evidence type="ECO:0000256" key="4">
    <source>
        <dbReference type="ARBA" id="ARBA00048558"/>
    </source>
</evidence>
<dbReference type="InterPro" id="IPR002376">
    <property type="entry name" value="Formyl_transf_N"/>
</dbReference>
<evidence type="ECO:0000313" key="8">
    <source>
        <dbReference type="Proteomes" id="UP000494272"/>
    </source>
</evidence>
<dbReference type="AlphaFoldDB" id="A0A6S7E666"/>
<dbReference type="Pfam" id="PF02911">
    <property type="entry name" value="Formyl_trans_C"/>
    <property type="match status" value="1"/>
</dbReference>
<dbReference type="SUPFAM" id="SSF53328">
    <property type="entry name" value="Formyltransferase"/>
    <property type="match status" value="1"/>
</dbReference>
<feature type="domain" description="Formyl transferase C-terminal" evidence="6">
    <location>
        <begin position="205"/>
        <end position="294"/>
    </location>
</feature>
<dbReference type="EC" id="2.1.2.9" evidence="2"/>
<keyword evidence="8" id="KW-1185">Reference proteome</keyword>
<dbReference type="CDD" id="cd08369">
    <property type="entry name" value="FMT_core"/>
    <property type="match status" value="1"/>
</dbReference>
<evidence type="ECO:0000256" key="1">
    <source>
        <dbReference type="ARBA" id="ARBA00002606"/>
    </source>
</evidence>
<dbReference type="EMBL" id="CADIKW010000010">
    <property type="protein sequence ID" value="CAB3898209.1"/>
    <property type="molecule type" value="Genomic_DNA"/>
</dbReference>
<dbReference type="GeneID" id="94357882"/>
<dbReference type="Gene3D" id="3.40.50.170">
    <property type="entry name" value="Formyl transferase, N-terminal domain"/>
    <property type="match status" value="1"/>
</dbReference>
<name>A0A6S7E666_9BURK</name>
<accession>A0A6S7E666</accession>
<evidence type="ECO:0000259" key="5">
    <source>
        <dbReference type="Pfam" id="PF00551"/>
    </source>
</evidence>
<protein>
    <recommendedName>
        <fullName evidence="3">Methionyl-tRNA formyltransferase</fullName>
        <ecNumber evidence="2">2.1.2.9</ecNumber>
    </recommendedName>
</protein>
<proteinExistence type="predicted"/>
<dbReference type="GO" id="GO:0004479">
    <property type="term" value="F:methionyl-tRNA formyltransferase activity"/>
    <property type="evidence" value="ECO:0007669"/>
    <property type="project" value="UniProtKB-EC"/>
</dbReference>
<dbReference type="SUPFAM" id="SSF50486">
    <property type="entry name" value="FMT C-terminal domain-like"/>
    <property type="match status" value="1"/>
</dbReference>
<evidence type="ECO:0000313" key="7">
    <source>
        <dbReference type="EMBL" id="CAB3898209.1"/>
    </source>
</evidence>
<organism evidence="7 8">
    <name type="scientific">Achromobacter dolens</name>
    <dbReference type="NCBI Taxonomy" id="1287738"/>
    <lineage>
        <taxon>Bacteria</taxon>
        <taxon>Pseudomonadati</taxon>
        <taxon>Pseudomonadota</taxon>
        <taxon>Betaproteobacteria</taxon>
        <taxon>Burkholderiales</taxon>
        <taxon>Alcaligenaceae</taxon>
        <taxon>Achromobacter</taxon>
    </lineage>
</organism>
<dbReference type="Pfam" id="PF00551">
    <property type="entry name" value="Formyl_trans_N"/>
    <property type="match status" value="1"/>
</dbReference>
<comment type="function">
    <text evidence="1">Attaches a formyl group to the free amino group of methionyl-tRNA(fMet). The formyl group appears to play a dual role in the initiator identity of N-formylmethionyl-tRNA by promoting its recognition by IF2 and preventing the misappropriation of this tRNA by the elongation apparatus.</text>
</comment>
<evidence type="ECO:0000256" key="3">
    <source>
        <dbReference type="ARBA" id="ARBA00016014"/>
    </source>
</evidence>
<comment type="catalytic activity">
    <reaction evidence="4">
        <text>L-methionyl-tRNA(fMet) + (6R)-10-formyltetrahydrofolate = N-formyl-L-methionyl-tRNA(fMet) + (6S)-5,6,7,8-tetrahydrofolate + H(+)</text>
        <dbReference type="Rhea" id="RHEA:24380"/>
        <dbReference type="Rhea" id="RHEA-COMP:9952"/>
        <dbReference type="Rhea" id="RHEA-COMP:9953"/>
        <dbReference type="ChEBI" id="CHEBI:15378"/>
        <dbReference type="ChEBI" id="CHEBI:57453"/>
        <dbReference type="ChEBI" id="CHEBI:78530"/>
        <dbReference type="ChEBI" id="CHEBI:78844"/>
        <dbReference type="ChEBI" id="CHEBI:195366"/>
        <dbReference type="EC" id="2.1.2.9"/>
    </reaction>
</comment>
<feature type="domain" description="Formyl transferase N-terminal" evidence="5">
    <location>
        <begin position="1"/>
        <end position="167"/>
    </location>
</feature>
<dbReference type="Gene3D" id="3.10.25.10">
    <property type="entry name" value="Formyl transferase, C-terminal domain"/>
    <property type="match status" value="1"/>
</dbReference>
<dbReference type="GO" id="GO:0005829">
    <property type="term" value="C:cytosol"/>
    <property type="evidence" value="ECO:0007669"/>
    <property type="project" value="TreeGrafter"/>
</dbReference>
<gene>
    <name evidence="7" type="primary">arnA</name>
    <name evidence="7" type="ORF">LMG26841_04338</name>
</gene>
<evidence type="ECO:0000259" key="6">
    <source>
        <dbReference type="Pfam" id="PF02911"/>
    </source>
</evidence>
<dbReference type="Proteomes" id="UP000494272">
    <property type="component" value="Unassembled WGS sequence"/>
</dbReference>
<dbReference type="PANTHER" id="PTHR11138:SF5">
    <property type="entry name" value="METHIONYL-TRNA FORMYLTRANSFERASE, MITOCHONDRIAL"/>
    <property type="match status" value="1"/>
</dbReference>
<reference evidence="7 8" key="1">
    <citation type="submission" date="2020-04" db="EMBL/GenBank/DDBJ databases">
        <authorList>
            <person name="De Canck E."/>
        </authorList>
    </citation>
    <scope>NUCLEOTIDE SEQUENCE [LARGE SCALE GENOMIC DNA]</scope>
    <source>
        <strain evidence="7 8">LMG 26841</strain>
    </source>
</reference>
<dbReference type="InterPro" id="IPR036477">
    <property type="entry name" value="Formyl_transf_N_sf"/>
</dbReference>